<feature type="compositionally biased region" description="Low complexity" evidence="1">
    <location>
        <begin position="1"/>
        <end position="15"/>
    </location>
</feature>
<keyword evidence="3" id="KW-1185">Reference proteome</keyword>
<reference evidence="2 3" key="1">
    <citation type="submission" date="2019-01" db="EMBL/GenBank/DDBJ databases">
        <authorList>
            <person name="Sayadi A."/>
        </authorList>
    </citation>
    <scope>NUCLEOTIDE SEQUENCE [LARGE SCALE GENOMIC DNA]</scope>
</reference>
<evidence type="ECO:0000313" key="2">
    <source>
        <dbReference type="EMBL" id="VEN38750.1"/>
    </source>
</evidence>
<sequence length="84" mass="8916">VRPGPANSKPPSAAPRRARPRHTALKPATHAPKPVFSSASKSKTKKKLVSLPATPTDVGHSSNKHSLISKMPRSKAPRSGRRPA</sequence>
<evidence type="ECO:0000313" key="3">
    <source>
        <dbReference type="Proteomes" id="UP000410492"/>
    </source>
</evidence>
<dbReference type="Proteomes" id="UP000410492">
    <property type="component" value="Unassembled WGS sequence"/>
</dbReference>
<dbReference type="AlphaFoldDB" id="A0A653BTB1"/>
<proteinExistence type="predicted"/>
<evidence type="ECO:0000256" key="1">
    <source>
        <dbReference type="SAM" id="MobiDB-lite"/>
    </source>
</evidence>
<feature type="region of interest" description="Disordered" evidence="1">
    <location>
        <begin position="1"/>
        <end position="84"/>
    </location>
</feature>
<feature type="compositionally biased region" description="Basic residues" evidence="1">
    <location>
        <begin position="72"/>
        <end position="84"/>
    </location>
</feature>
<name>A0A653BTB1_CALMS</name>
<protein>
    <submittedName>
        <fullName evidence="2">Uncharacterized protein</fullName>
    </submittedName>
</protein>
<feature type="non-terminal residue" evidence="2">
    <location>
        <position position="1"/>
    </location>
</feature>
<dbReference type="EMBL" id="CAACVG010004897">
    <property type="protein sequence ID" value="VEN38750.1"/>
    <property type="molecule type" value="Genomic_DNA"/>
</dbReference>
<organism evidence="2 3">
    <name type="scientific">Callosobruchus maculatus</name>
    <name type="common">Southern cowpea weevil</name>
    <name type="synonym">Pulse bruchid</name>
    <dbReference type="NCBI Taxonomy" id="64391"/>
    <lineage>
        <taxon>Eukaryota</taxon>
        <taxon>Metazoa</taxon>
        <taxon>Ecdysozoa</taxon>
        <taxon>Arthropoda</taxon>
        <taxon>Hexapoda</taxon>
        <taxon>Insecta</taxon>
        <taxon>Pterygota</taxon>
        <taxon>Neoptera</taxon>
        <taxon>Endopterygota</taxon>
        <taxon>Coleoptera</taxon>
        <taxon>Polyphaga</taxon>
        <taxon>Cucujiformia</taxon>
        <taxon>Chrysomeloidea</taxon>
        <taxon>Chrysomelidae</taxon>
        <taxon>Bruchinae</taxon>
        <taxon>Bruchini</taxon>
        <taxon>Callosobruchus</taxon>
    </lineage>
</organism>
<gene>
    <name evidence="2" type="ORF">CALMAC_LOCUS3538</name>
</gene>
<accession>A0A653BTB1</accession>